<dbReference type="EMBL" id="LUKD01000001">
    <property type="protein sequence ID" value="KYG69039.1"/>
    <property type="molecule type" value="Genomic_DNA"/>
</dbReference>
<dbReference type="RefSeq" id="WP_063205873.1">
    <property type="nucleotide sequence ID" value="NZ_CP168967.1"/>
</dbReference>
<comment type="caution">
    <text evidence="1">The sequence shown here is derived from an EMBL/GenBank/DDBJ whole genome shotgun (WGS) entry which is preliminary data.</text>
</comment>
<proteinExistence type="predicted"/>
<sequence>MIRNALIAVYILVVLAISAVARAGVLPNNALGEDITSTELQNYNFKTHVGEIVALADGSLVLAMEDQQTFFVLKSQIELTPFVGSKVMVSGIELEHQLAPNFELETVDPLPSFGSGNKAVVFFVFGISEVR</sequence>
<evidence type="ECO:0000313" key="1">
    <source>
        <dbReference type="EMBL" id="KYG60762.1"/>
    </source>
</evidence>
<dbReference type="Proteomes" id="UP000075799">
    <property type="component" value="Unassembled WGS sequence"/>
</dbReference>
<name>A0A150WD20_BDEBC</name>
<reference evidence="3 4" key="1">
    <citation type="submission" date="2016-03" db="EMBL/GenBank/DDBJ databases">
        <authorList>
            <person name="Ploux O."/>
        </authorList>
    </citation>
    <scope>NUCLEOTIDE SEQUENCE [LARGE SCALE GENOMIC DNA]</scope>
    <source>
        <strain evidence="1 3">BER2</strain>
        <strain evidence="2 4">EC13</strain>
    </source>
</reference>
<protein>
    <submittedName>
        <fullName evidence="1">Uncharacterized protein</fullName>
    </submittedName>
</protein>
<dbReference type="OrthoDB" id="5295976at2"/>
<accession>A0A150WD20</accession>
<dbReference type="AlphaFoldDB" id="A0A150WD20"/>
<evidence type="ECO:0000313" key="4">
    <source>
        <dbReference type="Proteomes" id="UP000075799"/>
    </source>
</evidence>
<evidence type="ECO:0000313" key="2">
    <source>
        <dbReference type="EMBL" id="KYG69039.1"/>
    </source>
</evidence>
<evidence type="ECO:0000313" key="3">
    <source>
        <dbReference type="Proteomes" id="UP000075391"/>
    </source>
</evidence>
<gene>
    <name evidence="1" type="ORF">AZI85_12295</name>
    <name evidence="2" type="ORF">AZI87_07380</name>
</gene>
<dbReference type="EMBL" id="LUKF01000019">
    <property type="protein sequence ID" value="KYG60762.1"/>
    <property type="molecule type" value="Genomic_DNA"/>
</dbReference>
<organism evidence="1 3">
    <name type="scientific">Bdellovibrio bacteriovorus</name>
    <dbReference type="NCBI Taxonomy" id="959"/>
    <lineage>
        <taxon>Bacteria</taxon>
        <taxon>Pseudomonadati</taxon>
        <taxon>Bdellovibrionota</taxon>
        <taxon>Bdellovibrionia</taxon>
        <taxon>Bdellovibrionales</taxon>
        <taxon>Pseudobdellovibrionaceae</taxon>
        <taxon>Bdellovibrio</taxon>
    </lineage>
</organism>
<dbReference type="Proteomes" id="UP000075391">
    <property type="component" value="Unassembled WGS sequence"/>
</dbReference>